<accession>F6H8G7</accession>
<evidence type="ECO:0000313" key="11">
    <source>
        <dbReference type="Proteomes" id="UP000009183"/>
    </source>
</evidence>
<dbReference type="PaxDb" id="29760-VIT_05s0049g00040.t01"/>
<feature type="binding site" evidence="8">
    <location>
        <position position="82"/>
    </location>
    <ligand>
        <name>UDP-alpha-D-glucose</name>
        <dbReference type="ChEBI" id="CHEBI:58885"/>
    </ligand>
</feature>
<comment type="subcellular location">
    <subcellularLocation>
        <location evidence="1">Endomembrane system</location>
        <topology evidence="1">Multi-pass membrane protein</topology>
    </subcellularLocation>
</comment>
<feature type="transmembrane region" description="Helical" evidence="9">
    <location>
        <begin position="24"/>
        <end position="44"/>
    </location>
</feature>
<dbReference type="Pfam" id="PF03552">
    <property type="entry name" value="Cellulose_synt"/>
    <property type="match status" value="1"/>
</dbReference>
<evidence type="ECO:0000256" key="8">
    <source>
        <dbReference type="PIRSR" id="PIRSR605150-2"/>
    </source>
</evidence>
<reference evidence="11" key="1">
    <citation type="journal article" date="2007" name="Nature">
        <title>The grapevine genome sequence suggests ancestral hexaploidization in major angiosperm phyla.</title>
        <authorList>
            <consortium name="The French-Italian Public Consortium for Grapevine Genome Characterization."/>
            <person name="Jaillon O."/>
            <person name="Aury J.-M."/>
            <person name="Noel B."/>
            <person name="Policriti A."/>
            <person name="Clepet C."/>
            <person name="Casagrande A."/>
            <person name="Choisne N."/>
            <person name="Aubourg S."/>
            <person name="Vitulo N."/>
            <person name="Jubin C."/>
            <person name="Vezzi A."/>
            <person name="Legeai F."/>
            <person name="Hugueney P."/>
            <person name="Dasilva C."/>
            <person name="Horner D."/>
            <person name="Mica E."/>
            <person name="Jublot D."/>
            <person name="Poulain J."/>
            <person name="Bruyere C."/>
            <person name="Billault A."/>
            <person name="Segurens B."/>
            <person name="Gouyvenoux M."/>
            <person name="Ugarte E."/>
            <person name="Cattonaro F."/>
            <person name="Anthouard V."/>
            <person name="Vico V."/>
            <person name="Del Fabbro C."/>
            <person name="Alaux M."/>
            <person name="Di Gaspero G."/>
            <person name="Dumas V."/>
            <person name="Felice N."/>
            <person name="Paillard S."/>
            <person name="Juman I."/>
            <person name="Moroldo M."/>
            <person name="Scalabrin S."/>
            <person name="Canaguier A."/>
            <person name="Le Clainche I."/>
            <person name="Malacrida G."/>
            <person name="Durand E."/>
            <person name="Pesole G."/>
            <person name="Laucou V."/>
            <person name="Chatelet P."/>
            <person name="Merdinoglu D."/>
            <person name="Delledonne M."/>
            <person name="Pezzotti M."/>
            <person name="Lecharny A."/>
            <person name="Scarpelli C."/>
            <person name="Artiguenave F."/>
            <person name="Pe M.E."/>
            <person name="Valle G."/>
            <person name="Morgante M."/>
            <person name="Caboche M."/>
            <person name="Adam-Blondon A.-F."/>
            <person name="Weissenbach J."/>
            <person name="Quetier F."/>
            <person name="Wincker P."/>
        </authorList>
    </citation>
    <scope>NUCLEOTIDE SEQUENCE [LARGE SCALE GENOMIC DNA]</scope>
    <source>
        <strain evidence="11">cv. Pinot noir / PN40024</strain>
    </source>
</reference>
<name>F6H8G7_VITVI</name>
<gene>
    <name evidence="10" type="ordered locus">VIT_05s0049g00040</name>
</gene>
<organism evidence="10 11">
    <name type="scientific">Vitis vinifera</name>
    <name type="common">Grape</name>
    <dbReference type="NCBI Taxonomy" id="29760"/>
    <lineage>
        <taxon>Eukaryota</taxon>
        <taxon>Viridiplantae</taxon>
        <taxon>Streptophyta</taxon>
        <taxon>Embryophyta</taxon>
        <taxon>Tracheophyta</taxon>
        <taxon>Spermatophyta</taxon>
        <taxon>Magnoliopsida</taxon>
        <taxon>eudicotyledons</taxon>
        <taxon>Gunneridae</taxon>
        <taxon>Pentapetalae</taxon>
        <taxon>rosids</taxon>
        <taxon>Vitales</taxon>
        <taxon>Vitaceae</taxon>
        <taxon>Viteae</taxon>
        <taxon>Vitis</taxon>
    </lineage>
</organism>
<dbReference type="STRING" id="29760.F6H8G7"/>
<dbReference type="InParanoid" id="F6H8G7"/>
<proteinExistence type="predicted"/>
<keyword evidence="7" id="KW-0961">Cell wall biogenesis/degradation</keyword>
<evidence type="ECO:0000256" key="7">
    <source>
        <dbReference type="ARBA" id="ARBA00023316"/>
    </source>
</evidence>
<dbReference type="InterPro" id="IPR029044">
    <property type="entry name" value="Nucleotide-diphossugar_trans"/>
</dbReference>
<dbReference type="Gene3D" id="3.90.550.10">
    <property type="entry name" value="Spore Coat Polysaccharide Biosynthesis Protein SpsA, Chain A"/>
    <property type="match status" value="1"/>
</dbReference>
<feature type="binding site" evidence="8">
    <location>
        <position position="81"/>
    </location>
    <ligand>
        <name>UDP-alpha-D-glucose</name>
        <dbReference type="ChEBI" id="CHEBI:58885"/>
    </ligand>
</feature>
<keyword evidence="2" id="KW-0328">Glycosyltransferase</keyword>
<evidence type="ECO:0000256" key="6">
    <source>
        <dbReference type="ARBA" id="ARBA00023136"/>
    </source>
</evidence>
<dbReference type="eggNOG" id="ENOG502QQE5">
    <property type="taxonomic scope" value="Eukaryota"/>
</dbReference>
<keyword evidence="11" id="KW-1185">Reference proteome</keyword>
<sequence length="241" mass="27588">MALLALLYYRASSFYLYATAPSHLLTWLLVFASELFLSFLWLLSQAYQWRPVTRTVFPETFPEDRELGAIDVFICTADPKKEPPVKVMNTVLSAMALDYPPEKVVVYLSDDGGSSLTLNAIREAWRFARLWIPFCKAYGIRTRCPEAYFSKEEEEDDQFVEEREKIKRNYELFKERVVGACGKDEVEQGVGIAGHNHPPLIEDISCHGWDRCLFLVGIIPSRLGEMASNTLDSDRENKRSS</sequence>
<evidence type="ECO:0000313" key="10">
    <source>
        <dbReference type="EMBL" id="CCB48511.1"/>
    </source>
</evidence>
<evidence type="ECO:0000256" key="9">
    <source>
        <dbReference type="SAM" id="Phobius"/>
    </source>
</evidence>
<dbReference type="Proteomes" id="UP000009183">
    <property type="component" value="Chromosome 5"/>
</dbReference>
<dbReference type="GO" id="GO:0016760">
    <property type="term" value="F:cellulose synthase (UDP-forming) activity"/>
    <property type="evidence" value="ECO:0007669"/>
    <property type="project" value="InterPro"/>
</dbReference>
<evidence type="ECO:0000256" key="5">
    <source>
        <dbReference type="ARBA" id="ARBA00022989"/>
    </source>
</evidence>
<keyword evidence="4 9" id="KW-0812">Transmembrane</keyword>
<dbReference type="AlphaFoldDB" id="F6H8G7"/>
<keyword evidence="3" id="KW-0808">Transferase</keyword>
<dbReference type="GO" id="GO:0012505">
    <property type="term" value="C:endomembrane system"/>
    <property type="evidence" value="ECO:0007669"/>
    <property type="project" value="UniProtKB-SubCell"/>
</dbReference>
<dbReference type="FunFam" id="3.90.550.10:FF:000194">
    <property type="entry name" value="Cellulose synthase-like protein G2 isoform A"/>
    <property type="match status" value="1"/>
</dbReference>
<protein>
    <recommendedName>
        <fullName evidence="12">Cellulose synthase-like protein G3</fullName>
    </recommendedName>
</protein>
<evidence type="ECO:0000256" key="1">
    <source>
        <dbReference type="ARBA" id="ARBA00004127"/>
    </source>
</evidence>
<dbReference type="GO" id="GO:0030244">
    <property type="term" value="P:cellulose biosynthetic process"/>
    <property type="evidence" value="ECO:0007669"/>
    <property type="project" value="InterPro"/>
</dbReference>
<evidence type="ECO:0000256" key="4">
    <source>
        <dbReference type="ARBA" id="ARBA00022692"/>
    </source>
</evidence>
<dbReference type="EMBL" id="FN595496">
    <property type="protein sequence ID" value="CCB48511.1"/>
    <property type="molecule type" value="Genomic_DNA"/>
</dbReference>
<keyword evidence="5 9" id="KW-1133">Transmembrane helix</keyword>
<dbReference type="PANTHER" id="PTHR13301">
    <property type="entry name" value="X-BOX TRANSCRIPTION FACTOR-RELATED"/>
    <property type="match status" value="1"/>
</dbReference>
<evidence type="ECO:0000256" key="2">
    <source>
        <dbReference type="ARBA" id="ARBA00022676"/>
    </source>
</evidence>
<dbReference type="GO" id="GO:0016020">
    <property type="term" value="C:membrane"/>
    <property type="evidence" value="ECO:0007669"/>
    <property type="project" value="InterPro"/>
</dbReference>
<keyword evidence="6 9" id="KW-0472">Membrane</keyword>
<dbReference type="InterPro" id="IPR005150">
    <property type="entry name" value="Cellulose_synth"/>
</dbReference>
<feature type="binding site" evidence="8">
    <location>
        <position position="111"/>
    </location>
    <ligand>
        <name>UDP-alpha-D-glucose</name>
        <dbReference type="ChEBI" id="CHEBI:58885"/>
    </ligand>
</feature>
<evidence type="ECO:0008006" key="12">
    <source>
        <dbReference type="Google" id="ProtNLM"/>
    </source>
</evidence>
<evidence type="ECO:0000256" key="3">
    <source>
        <dbReference type="ARBA" id="ARBA00022679"/>
    </source>
</evidence>
<dbReference type="HOGENOM" id="CLU_1153427_0_0_1"/>
<dbReference type="GO" id="GO:0071555">
    <property type="term" value="P:cell wall organization"/>
    <property type="evidence" value="ECO:0007669"/>
    <property type="project" value="UniProtKB-KW"/>
</dbReference>